<evidence type="ECO:0000259" key="6">
    <source>
        <dbReference type="Pfam" id="PF01642"/>
    </source>
</evidence>
<dbReference type="InterPro" id="IPR006099">
    <property type="entry name" value="MeMalonylCoA_mutase_a/b_cat"/>
</dbReference>
<dbReference type="SUPFAM" id="SSF51703">
    <property type="entry name" value="Cobalamin (vitamin B12)-dependent enzymes"/>
    <property type="match status" value="1"/>
</dbReference>
<dbReference type="STRING" id="1305675.BFG57_07525"/>
<dbReference type="InterPro" id="IPR036724">
    <property type="entry name" value="Cobalamin-bd_sf"/>
</dbReference>
<dbReference type="Gene3D" id="3.20.20.240">
    <property type="entry name" value="Methylmalonyl-CoA mutase"/>
    <property type="match status" value="1"/>
</dbReference>
<dbReference type="Gene3D" id="3.40.50.280">
    <property type="entry name" value="Cobalamin-binding domain"/>
    <property type="match status" value="1"/>
</dbReference>
<dbReference type="GO" id="GO:0019678">
    <property type="term" value="P:propionate metabolic process, methylmalonyl pathway"/>
    <property type="evidence" value="ECO:0007669"/>
    <property type="project" value="TreeGrafter"/>
</dbReference>
<dbReference type="InterPro" id="IPR016176">
    <property type="entry name" value="Cbl-dep_enz_cat"/>
</dbReference>
<dbReference type="InterPro" id="IPR006098">
    <property type="entry name" value="MMCoA_mutase_a_cat"/>
</dbReference>
<evidence type="ECO:0000313" key="8">
    <source>
        <dbReference type="Proteomes" id="UP000095209"/>
    </source>
</evidence>
<keyword evidence="5" id="KW-0170">Cobalt</keyword>
<proteinExistence type="inferred from homology"/>
<dbReference type="GO" id="GO:0005737">
    <property type="term" value="C:cytoplasm"/>
    <property type="evidence" value="ECO:0007669"/>
    <property type="project" value="TreeGrafter"/>
</dbReference>
<keyword evidence="8" id="KW-1185">Reference proteome</keyword>
<dbReference type="AlphaFoldDB" id="A0A1E5LKF5"/>
<dbReference type="CDD" id="cd03677">
    <property type="entry name" value="MM_CoA_mutase_beta"/>
    <property type="match status" value="1"/>
</dbReference>
<dbReference type="GO" id="GO:0046872">
    <property type="term" value="F:metal ion binding"/>
    <property type="evidence" value="ECO:0007669"/>
    <property type="project" value="InterPro"/>
</dbReference>
<gene>
    <name evidence="7" type="ORF">BFG57_07525</name>
</gene>
<dbReference type="PANTHER" id="PTHR48101">
    <property type="entry name" value="METHYLMALONYL-COA MUTASE, MITOCHONDRIAL-RELATED"/>
    <property type="match status" value="1"/>
</dbReference>
<sequence length="698" mass="77689">MTEEKQNIDLNIFSEFPVPKMEEWIETVEKSLKGIPVNRLYTHTYEGIQLKPIYLKEDASHLLHMSDLPGEGSYVRGTQRLGNAGTPWKVAQEIYGETPEMYNERLKKDIERGLTMINIPFDEAVQNGLDADEANSDSVGKNGMSFTSIEDWKIALNGIDITKYPIYLQAGYSTSVLLASFLAFADKESVNKNKLTVFGGFDYFGTLAMTSTAPFDYERALDLYEQTTNWTVKHASNIRTILIQGEPYARAGASAVQELGFAISAGVEILRSLVDRGIGIEQAAKQIYFSFSIGSNVFMEIAKFRSAKMIWAKIIEAFGGSEEAKKMYIHARTSTYNKTKFDPYVNMLRTTTEAFSAAVGGVDSMHVAPFDEPVRNPDEFSRRISRNTQIILQEESQLNKVADPAGGSWYVESLTNELAEKAWNLFTQVEQHGGMNAALKNDFVQSNIANIANKRQLDYEIRKSRIVGTNMYPNLDEKRLSSHEEQQTIQGRIEEVSIYKSGNDVSGIKIETYNDMINAFRNGATIGKVMSHIGNKMITINPLSIRRAAESFEQLREAMDKYVQKNGLKPKVFLANLGPIPKHKARADFVSGFFAAGGFESITNDGFLTAEEVAKATSESGAIAAVICGSDESYLEIGTEVAKQIKEQSEHMKLYLAGNPTEDLADKLKVAGVDEFVHLKANCYDILVRLQEAKGVLA</sequence>
<dbReference type="GO" id="GO:0031419">
    <property type="term" value="F:cobalamin binding"/>
    <property type="evidence" value="ECO:0007669"/>
    <property type="project" value="UniProtKB-KW"/>
</dbReference>
<dbReference type="GO" id="GO:0004494">
    <property type="term" value="F:methylmalonyl-CoA mutase activity"/>
    <property type="evidence" value="ECO:0007669"/>
    <property type="project" value="UniProtKB-EC"/>
</dbReference>
<reference evidence="7 8" key="1">
    <citation type="submission" date="2016-08" db="EMBL/GenBank/DDBJ databases">
        <title>Genome of Bacillus solimangrovi GH2-4.</title>
        <authorList>
            <person name="Lim S."/>
            <person name="Kim B.-C."/>
        </authorList>
    </citation>
    <scope>NUCLEOTIDE SEQUENCE [LARGE SCALE GENOMIC DNA]</scope>
    <source>
        <strain evidence="7 8">GH2-4</strain>
    </source>
</reference>
<comment type="similarity">
    <text evidence="2">Belongs to the methylmalonyl-CoA mutase family.</text>
</comment>
<dbReference type="EMBL" id="MJEH01000001">
    <property type="protein sequence ID" value="OEH94570.1"/>
    <property type="molecule type" value="Genomic_DNA"/>
</dbReference>
<evidence type="ECO:0000256" key="1">
    <source>
        <dbReference type="ARBA" id="ARBA00001922"/>
    </source>
</evidence>
<evidence type="ECO:0000313" key="7">
    <source>
        <dbReference type="EMBL" id="OEH94570.1"/>
    </source>
</evidence>
<keyword evidence="4" id="KW-0413">Isomerase</keyword>
<evidence type="ECO:0000256" key="2">
    <source>
        <dbReference type="ARBA" id="ARBA00008465"/>
    </source>
</evidence>
<dbReference type="Proteomes" id="UP000095209">
    <property type="component" value="Unassembled WGS sequence"/>
</dbReference>
<comment type="caution">
    <text evidence="7">The sequence shown here is derived from an EMBL/GenBank/DDBJ whole genome shotgun (WGS) entry which is preliminary data.</text>
</comment>
<organism evidence="7 8">
    <name type="scientific">Bacillus solimangrovi</name>
    <dbReference type="NCBI Taxonomy" id="1305675"/>
    <lineage>
        <taxon>Bacteria</taxon>
        <taxon>Bacillati</taxon>
        <taxon>Bacillota</taxon>
        <taxon>Bacilli</taxon>
        <taxon>Bacillales</taxon>
        <taxon>Bacillaceae</taxon>
        <taxon>Bacillus</taxon>
    </lineage>
</organism>
<protein>
    <recommendedName>
        <fullName evidence="6">Methylmalonyl-CoA mutase alpha/beta chain catalytic domain-containing protein</fullName>
    </recommendedName>
</protein>
<feature type="domain" description="Methylmalonyl-CoA mutase alpha/beta chain catalytic" evidence="6">
    <location>
        <begin position="43"/>
        <end position="531"/>
    </location>
</feature>
<evidence type="ECO:0000256" key="3">
    <source>
        <dbReference type="ARBA" id="ARBA00022628"/>
    </source>
</evidence>
<dbReference type="NCBIfam" id="TIGR00641">
    <property type="entry name" value="acid_CoA_mut_N"/>
    <property type="match status" value="1"/>
</dbReference>
<keyword evidence="3" id="KW-0846">Cobalamin</keyword>
<evidence type="ECO:0000256" key="4">
    <source>
        <dbReference type="ARBA" id="ARBA00023235"/>
    </source>
</evidence>
<dbReference type="SUPFAM" id="SSF52242">
    <property type="entry name" value="Cobalamin (vitamin B12)-binding domain"/>
    <property type="match status" value="1"/>
</dbReference>
<dbReference type="Pfam" id="PF01642">
    <property type="entry name" value="MM_CoA_mutase"/>
    <property type="match status" value="1"/>
</dbReference>
<dbReference type="PANTHER" id="PTHR48101:SF4">
    <property type="entry name" value="METHYLMALONYL-COA MUTASE, MITOCHONDRIAL"/>
    <property type="match status" value="1"/>
</dbReference>
<evidence type="ECO:0000256" key="5">
    <source>
        <dbReference type="ARBA" id="ARBA00023285"/>
    </source>
</evidence>
<comment type="cofactor">
    <cofactor evidence="1">
        <name>adenosylcob(III)alamin</name>
        <dbReference type="ChEBI" id="CHEBI:18408"/>
    </cofactor>
</comment>
<accession>A0A1E5LKF5</accession>
<name>A0A1E5LKF5_9BACI</name>